<evidence type="ECO:0000259" key="4">
    <source>
        <dbReference type="Pfam" id="PF01408"/>
    </source>
</evidence>
<dbReference type="Gene3D" id="3.40.50.720">
    <property type="entry name" value="NAD(P)-binding Rossmann-like Domain"/>
    <property type="match status" value="1"/>
</dbReference>
<dbReference type="EMBL" id="SSSN01000005">
    <property type="protein sequence ID" value="THG34472.1"/>
    <property type="molecule type" value="Genomic_DNA"/>
</dbReference>
<comment type="similarity">
    <text evidence="1">Belongs to the Gfo/Idh/MocA family.</text>
</comment>
<dbReference type="Gene3D" id="3.30.360.10">
    <property type="entry name" value="Dihydrodipicolinate Reductase, domain 2"/>
    <property type="match status" value="1"/>
</dbReference>
<name>A0A4S4FWJ3_9MICO</name>
<dbReference type="OrthoDB" id="256869at2"/>
<dbReference type="PANTHER" id="PTHR43708">
    <property type="entry name" value="CONSERVED EXPRESSED OXIDOREDUCTASE (EUROFUNG)"/>
    <property type="match status" value="1"/>
</dbReference>
<evidence type="ECO:0000313" key="6">
    <source>
        <dbReference type="EMBL" id="THG34472.1"/>
    </source>
</evidence>
<dbReference type="GO" id="GO:0000166">
    <property type="term" value="F:nucleotide binding"/>
    <property type="evidence" value="ECO:0007669"/>
    <property type="project" value="InterPro"/>
</dbReference>
<evidence type="ECO:0000259" key="5">
    <source>
        <dbReference type="Pfam" id="PF22725"/>
    </source>
</evidence>
<keyword evidence="7" id="KW-1185">Reference proteome</keyword>
<gene>
    <name evidence="6" type="ORF">E6C70_09425</name>
</gene>
<keyword evidence="3" id="KW-0520">NAD</keyword>
<reference evidence="6 7" key="1">
    <citation type="submission" date="2019-04" db="EMBL/GenBank/DDBJ databases">
        <authorList>
            <person name="Jiang L."/>
        </authorList>
    </citation>
    <scope>NUCLEOTIDE SEQUENCE [LARGE SCALE GENOMIC DNA]</scope>
    <source>
        <strain evidence="6 7">YIM 131861</strain>
    </source>
</reference>
<evidence type="ECO:0000256" key="2">
    <source>
        <dbReference type="ARBA" id="ARBA00023002"/>
    </source>
</evidence>
<feature type="domain" description="GFO/IDH/MocA-like oxidoreductase" evidence="5">
    <location>
        <begin position="138"/>
        <end position="257"/>
    </location>
</feature>
<keyword evidence="2" id="KW-0560">Oxidoreductase</keyword>
<dbReference type="SUPFAM" id="SSF55347">
    <property type="entry name" value="Glyceraldehyde-3-phosphate dehydrogenase-like, C-terminal domain"/>
    <property type="match status" value="1"/>
</dbReference>
<evidence type="ECO:0000313" key="7">
    <source>
        <dbReference type="Proteomes" id="UP000307380"/>
    </source>
</evidence>
<feature type="domain" description="Gfo/Idh/MocA-like oxidoreductase N-terminal" evidence="4">
    <location>
        <begin position="11"/>
        <end position="128"/>
    </location>
</feature>
<accession>A0A4S4FWJ3</accession>
<dbReference type="InterPro" id="IPR000683">
    <property type="entry name" value="Gfo/Idh/MocA-like_OxRdtase_N"/>
</dbReference>
<dbReference type="Pfam" id="PF22725">
    <property type="entry name" value="GFO_IDH_MocA_C3"/>
    <property type="match status" value="1"/>
</dbReference>
<dbReference type="Proteomes" id="UP000307380">
    <property type="component" value="Unassembled WGS sequence"/>
</dbReference>
<proteinExistence type="inferred from homology"/>
<organism evidence="6 7">
    <name type="scientific">Orlajensenia flava</name>
    <dbReference type="NCBI Taxonomy" id="2565934"/>
    <lineage>
        <taxon>Bacteria</taxon>
        <taxon>Bacillati</taxon>
        <taxon>Actinomycetota</taxon>
        <taxon>Actinomycetes</taxon>
        <taxon>Micrococcales</taxon>
        <taxon>Microbacteriaceae</taxon>
        <taxon>Orlajensenia</taxon>
    </lineage>
</organism>
<comment type="caution">
    <text evidence="6">The sequence shown here is derived from an EMBL/GenBank/DDBJ whole genome shotgun (WGS) entry which is preliminary data.</text>
</comment>
<sequence length="345" mass="37175">MNGQTGRMSAIRTAVIGFGTSGRVFHAPFVAADPDFRLDVIVTANPERAAEARRLHPDARVVDSAEDAIAADVDLVVVGSPPATHAPLAHAALDAGHAVLVDKPFAVTSAEGRELVEKADRLGHPLTVFQNRRWDGDYLTLQRLVRDGALGEVRRFESRFEWWKPSPPASWKAESPVGEGGGILFDLGAHLIDQALKLFGPIDDLYSEVRTLRPGAAADDDAFLALRHTSGTISHLWMNSLAPQFGPRFHVLGSAAGYTSWGLDPQEAALKGGGLPSDPGFGEKPADEWGEFGLQGSLERVQTDRGDYAGFYRALAGALLRGQPVPVDPRDAVTVLEIIERVRAR</sequence>
<evidence type="ECO:0000256" key="1">
    <source>
        <dbReference type="ARBA" id="ARBA00010928"/>
    </source>
</evidence>
<dbReference type="SUPFAM" id="SSF51735">
    <property type="entry name" value="NAD(P)-binding Rossmann-fold domains"/>
    <property type="match status" value="1"/>
</dbReference>
<dbReference type="InterPro" id="IPR051317">
    <property type="entry name" value="Gfo/Idh/MocA_oxidoreduct"/>
</dbReference>
<dbReference type="InterPro" id="IPR036291">
    <property type="entry name" value="NAD(P)-bd_dom_sf"/>
</dbReference>
<dbReference type="InterPro" id="IPR055170">
    <property type="entry name" value="GFO_IDH_MocA-like_dom"/>
</dbReference>
<evidence type="ECO:0000256" key="3">
    <source>
        <dbReference type="ARBA" id="ARBA00023027"/>
    </source>
</evidence>
<dbReference type="PANTHER" id="PTHR43708:SF5">
    <property type="entry name" value="CONSERVED EXPRESSED OXIDOREDUCTASE (EUROFUNG)-RELATED"/>
    <property type="match status" value="1"/>
</dbReference>
<protein>
    <submittedName>
        <fullName evidence="6">Oxidoreductase</fullName>
    </submittedName>
</protein>
<dbReference type="AlphaFoldDB" id="A0A4S4FWJ3"/>
<dbReference type="GO" id="GO:0016491">
    <property type="term" value="F:oxidoreductase activity"/>
    <property type="evidence" value="ECO:0007669"/>
    <property type="project" value="UniProtKB-KW"/>
</dbReference>
<dbReference type="Pfam" id="PF01408">
    <property type="entry name" value="GFO_IDH_MocA"/>
    <property type="match status" value="1"/>
</dbReference>